<evidence type="ECO:0000256" key="5">
    <source>
        <dbReference type="ARBA" id="ARBA00022519"/>
    </source>
</evidence>
<evidence type="ECO:0000256" key="8">
    <source>
        <dbReference type="ARBA" id="ARBA00023136"/>
    </source>
</evidence>
<organism evidence="13 14">
    <name type="scientific">Sulfuricaulis limicola</name>
    <dbReference type="NCBI Taxonomy" id="1620215"/>
    <lineage>
        <taxon>Bacteria</taxon>
        <taxon>Pseudomonadati</taxon>
        <taxon>Pseudomonadota</taxon>
        <taxon>Gammaproteobacteria</taxon>
        <taxon>Acidiferrobacterales</taxon>
        <taxon>Acidiferrobacteraceae</taxon>
        <taxon>Sulfuricaulis</taxon>
    </lineage>
</organism>
<keyword evidence="4" id="KW-0488">Methylation</keyword>
<name>A0A1B4XD38_9GAMM</name>
<feature type="transmembrane region" description="Helical" evidence="11">
    <location>
        <begin position="20"/>
        <end position="39"/>
    </location>
</feature>
<dbReference type="GO" id="GO:0015628">
    <property type="term" value="P:protein secretion by the type II secretion system"/>
    <property type="evidence" value="ECO:0007669"/>
    <property type="project" value="InterPro"/>
</dbReference>
<keyword evidence="6 11" id="KW-0812">Transmembrane</keyword>
<dbReference type="OrthoDB" id="6385510at2"/>
<accession>A0A1B4XD38</accession>
<feature type="domain" description="General secretion pathway GspH" evidence="12">
    <location>
        <begin position="50"/>
        <end position="159"/>
    </location>
</feature>
<evidence type="ECO:0000259" key="12">
    <source>
        <dbReference type="Pfam" id="PF12019"/>
    </source>
</evidence>
<evidence type="ECO:0000256" key="4">
    <source>
        <dbReference type="ARBA" id="ARBA00022481"/>
    </source>
</evidence>
<evidence type="ECO:0000256" key="11">
    <source>
        <dbReference type="SAM" id="Phobius"/>
    </source>
</evidence>
<protein>
    <recommendedName>
        <fullName evidence="2">Type II secretion system protein H</fullName>
    </recommendedName>
    <alternativeName>
        <fullName evidence="10">General secretion pathway protein H</fullName>
    </alternativeName>
</protein>
<dbReference type="InParanoid" id="A0A1B4XD38"/>
<keyword evidence="14" id="KW-1185">Reference proteome</keyword>
<evidence type="ECO:0000256" key="2">
    <source>
        <dbReference type="ARBA" id="ARBA00021549"/>
    </source>
</evidence>
<evidence type="ECO:0000256" key="7">
    <source>
        <dbReference type="ARBA" id="ARBA00022989"/>
    </source>
</evidence>
<dbReference type="Pfam" id="PF12019">
    <property type="entry name" value="GspH"/>
    <property type="match status" value="1"/>
</dbReference>
<dbReference type="Gene3D" id="3.30.700.10">
    <property type="entry name" value="Glycoprotein, Type 4 Pilin"/>
    <property type="match status" value="1"/>
</dbReference>
<evidence type="ECO:0000256" key="10">
    <source>
        <dbReference type="ARBA" id="ARBA00030775"/>
    </source>
</evidence>
<dbReference type="RefSeq" id="WP_096359453.1">
    <property type="nucleotide sequence ID" value="NZ_AP014879.1"/>
</dbReference>
<dbReference type="EMBL" id="AP014879">
    <property type="protein sequence ID" value="BAV32700.1"/>
    <property type="molecule type" value="Genomic_DNA"/>
</dbReference>
<dbReference type="KEGG" id="slim:SCL_0378"/>
<evidence type="ECO:0000256" key="9">
    <source>
        <dbReference type="ARBA" id="ARBA00025772"/>
    </source>
</evidence>
<dbReference type="GO" id="GO:0015627">
    <property type="term" value="C:type II protein secretion system complex"/>
    <property type="evidence" value="ECO:0007669"/>
    <property type="project" value="InterPro"/>
</dbReference>
<reference evidence="13 14" key="1">
    <citation type="submission" date="2015-05" db="EMBL/GenBank/DDBJ databases">
        <title>Complete genome sequence of a sulfur-oxidizing gammaproteobacterium strain HA5.</title>
        <authorList>
            <person name="Miura A."/>
            <person name="Kojima H."/>
            <person name="Fukui M."/>
        </authorList>
    </citation>
    <scope>NUCLEOTIDE SEQUENCE [LARGE SCALE GENOMIC DNA]</scope>
    <source>
        <strain evidence="13 14">HA5</strain>
    </source>
</reference>
<keyword evidence="3" id="KW-1003">Cell membrane</keyword>
<gene>
    <name evidence="13" type="ORF">SCL_0378</name>
</gene>
<sequence>MAGSPDIRSGHEDGFTLVELVVIILLLGILAFTAIPRFLDKGAIDVSVMAEQLANDIRYTQSLAMTSGQRNRINLTATTYQITTSSGGLLTHPVTGGTGPIALNGVTLSGWSPPLTNNYVAFDGRGVPYSLVTSSTGIAGNATITLSGGGHTRTIVISPETGRVIVQ</sequence>
<evidence type="ECO:0000256" key="3">
    <source>
        <dbReference type="ARBA" id="ARBA00022475"/>
    </source>
</evidence>
<keyword evidence="5" id="KW-0997">Cell inner membrane</keyword>
<dbReference type="SUPFAM" id="SSF54523">
    <property type="entry name" value="Pili subunits"/>
    <property type="match status" value="1"/>
</dbReference>
<dbReference type="GO" id="GO:0005886">
    <property type="term" value="C:plasma membrane"/>
    <property type="evidence" value="ECO:0007669"/>
    <property type="project" value="UniProtKB-SubCell"/>
</dbReference>
<evidence type="ECO:0000313" key="13">
    <source>
        <dbReference type="EMBL" id="BAV32700.1"/>
    </source>
</evidence>
<comment type="similarity">
    <text evidence="9">Belongs to the GSP H family.</text>
</comment>
<evidence type="ECO:0000256" key="6">
    <source>
        <dbReference type="ARBA" id="ARBA00022692"/>
    </source>
</evidence>
<dbReference type="Proteomes" id="UP000243180">
    <property type="component" value="Chromosome"/>
</dbReference>
<evidence type="ECO:0000313" key="14">
    <source>
        <dbReference type="Proteomes" id="UP000243180"/>
    </source>
</evidence>
<keyword evidence="7 11" id="KW-1133">Transmembrane helix</keyword>
<keyword evidence="8 11" id="KW-0472">Membrane</keyword>
<dbReference type="InterPro" id="IPR045584">
    <property type="entry name" value="Pilin-like"/>
</dbReference>
<evidence type="ECO:0000256" key="1">
    <source>
        <dbReference type="ARBA" id="ARBA00004377"/>
    </source>
</evidence>
<proteinExistence type="inferred from homology"/>
<dbReference type="AlphaFoldDB" id="A0A1B4XD38"/>
<dbReference type="InterPro" id="IPR022346">
    <property type="entry name" value="T2SS_GspH"/>
</dbReference>
<comment type="subcellular location">
    <subcellularLocation>
        <location evidence="1">Cell inner membrane</location>
        <topology evidence="1">Single-pass membrane protein</topology>
    </subcellularLocation>
</comment>